<accession>A0A1H4PET5</accession>
<keyword evidence="4" id="KW-0808">Transferase</keyword>
<dbReference type="CDD" id="cd06445">
    <property type="entry name" value="ATase"/>
    <property type="match status" value="1"/>
</dbReference>
<dbReference type="GO" id="GO:0003908">
    <property type="term" value="F:methylated-DNA-[protein]-cysteine S-methyltransferase activity"/>
    <property type="evidence" value="ECO:0007669"/>
    <property type="project" value="InterPro"/>
</dbReference>
<dbReference type="OrthoDB" id="9802228at2"/>
<dbReference type="GO" id="GO:0006281">
    <property type="term" value="P:DNA repair"/>
    <property type="evidence" value="ECO:0007669"/>
    <property type="project" value="InterPro"/>
</dbReference>
<feature type="domain" description="Methylated-DNA-[protein]-cysteine S-methyltransferase DNA binding" evidence="2">
    <location>
        <begin position="83"/>
        <end position="165"/>
    </location>
</feature>
<keyword evidence="1" id="KW-0227">DNA damage</keyword>
<name>A0A1H4PET5_9MICO</name>
<keyword evidence="5" id="KW-1185">Reference proteome</keyword>
<dbReference type="InterPro" id="IPR036388">
    <property type="entry name" value="WH-like_DNA-bd_sf"/>
</dbReference>
<dbReference type="PANTHER" id="PTHR10815">
    <property type="entry name" value="METHYLATED-DNA--PROTEIN-CYSTEINE METHYLTRANSFERASE"/>
    <property type="match status" value="1"/>
</dbReference>
<dbReference type="RefSeq" id="WP_091184778.1">
    <property type="nucleotide sequence ID" value="NZ_FNRY01000001.1"/>
</dbReference>
<protein>
    <submittedName>
        <fullName evidence="4">Methylated-DNA-[protein]-cysteine S-methyltransferase</fullName>
    </submittedName>
</protein>
<evidence type="ECO:0000259" key="2">
    <source>
        <dbReference type="Pfam" id="PF01035"/>
    </source>
</evidence>
<feature type="domain" description="Methylguanine DNA methyltransferase ribonuclease-like" evidence="3">
    <location>
        <begin position="13"/>
        <end position="78"/>
    </location>
</feature>
<dbReference type="InterPro" id="IPR036217">
    <property type="entry name" value="MethylDNA_cys_MeTrfase_DNAb"/>
</dbReference>
<dbReference type="Pfam" id="PF02870">
    <property type="entry name" value="Methyltransf_1N"/>
    <property type="match status" value="1"/>
</dbReference>
<dbReference type="AlphaFoldDB" id="A0A1H4PET5"/>
<evidence type="ECO:0000256" key="1">
    <source>
        <dbReference type="ARBA" id="ARBA00022763"/>
    </source>
</evidence>
<dbReference type="PANTHER" id="PTHR10815:SF13">
    <property type="entry name" value="METHYLATED-DNA--PROTEIN-CYSTEINE METHYLTRANSFERASE"/>
    <property type="match status" value="1"/>
</dbReference>
<organism evidence="4 5">
    <name type="scientific">Paramicrobacterium humi</name>
    <dbReference type="NCBI Taxonomy" id="640635"/>
    <lineage>
        <taxon>Bacteria</taxon>
        <taxon>Bacillati</taxon>
        <taxon>Actinomycetota</taxon>
        <taxon>Actinomycetes</taxon>
        <taxon>Micrococcales</taxon>
        <taxon>Microbacteriaceae</taxon>
        <taxon>Paramicrobacterium</taxon>
    </lineage>
</organism>
<reference evidence="4 5" key="1">
    <citation type="submission" date="2016-10" db="EMBL/GenBank/DDBJ databases">
        <authorList>
            <person name="de Groot N.N."/>
        </authorList>
    </citation>
    <scope>NUCLEOTIDE SEQUENCE [LARGE SCALE GENOMIC DNA]</scope>
    <source>
        <strain evidence="4 5">DSM 21799</strain>
    </source>
</reference>
<dbReference type="Gene3D" id="1.10.10.10">
    <property type="entry name" value="Winged helix-like DNA-binding domain superfamily/Winged helix DNA-binding domain"/>
    <property type="match status" value="1"/>
</dbReference>
<evidence type="ECO:0000313" key="4">
    <source>
        <dbReference type="EMBL" id="SEC05704.1"/>
    </source>
</evidence>
<dbReference type="InterPro" id="IPR036631">
    <property type="entry name" value="MGMT_N_sf"/>
</dbReference>
<evidence type="ECO:0000259" key="3">
    <source>
        <dbReference type="Pfam" id="PF02870"/>
    </source>
</evidence>
<dbReference type="Gene3D" id="3.30.160.70">
    <property type="entry name" value="Methylated DNA-protein cysteine methyltransferase domain"/>
    <property type="match status" value="1"/>
</dbReference>
<dbReference type="NCBIfam" id="TIGR00589">
    <property type="entry name" value="ogt"/>
    <property type="match status" value="1"/>
</dbReference>
<dbReference type="SUPFAM" id="SSF53155">
    <property type="entry name" value="Methylated DNA-protein cysteine methyltransferase domain"/>
    <property type="match status" value="1"/>
</dbReference>
<dbReference type="InterPro" id="IPR014048">
    <property type="entry name" value="MethylDNA_cys_MeTrfase_DNA-bd"/>
</dbReference>
<dbReference type="Proteomes" id="UP000199183">
    <property type="component" value="Unassembled WGS sequence"/>
</dbReference>
<evidence type="ECO:0000313" key="5">
    <source>
        <dbReference type="Proteomes" id="UP000199183"/>
    </source>
</evidence>
<keyword evidence="4" id="KW-0489">Methyltransferase</keyword>
<dbReference type="EMBL" id="FNRY01000001">
    <property type="protein sequence ID" value="SEC05704.1"/>
    <property type="molecule type" value="Genomic_DNA"/>
</dbReference>
<dbReference type="STRING" id="640635.SAMN04489806_2478"/>
<dbReference type="SUPFAM" id="SSF46767">
    <property type="entry name" value="Methylated DNA-protein cysteine methyltransferase, C-terminal domain"/>
    <property type="match status" value="1"/>
</dbReference>
<proteinExistence type="predicted"/>
<sequence>MTQTLLDIPEYLAVVSTPIGRIELVSDGESLTGIAIEDDGALPHDDLPRRTTGLIDEAVAQLGEYFVGDRTQFSVPFTLTGTAFQLAVWNALDLVPFGAVVSYASLGYTAVGSRGGRAIGRAVAANPLPIIVPSHRVVSSTGRITGFSGSNGRDIKAWLLDHEGADYAA</sequence>
<dbReference type="Pfam" id="PF01035">
    <property type="entry name" value="DNA_binding_1"/>
    <property type="match status" value="1"/>
</dbReference>
<dbReference type="InterPro" id="IPR008332">
    <property type="entry name" value="MethylG_MeTrfase_N"/>
</dbReference>
<gene>
    <name evidence="4" type="ORF">SAMN04489806_2478</name>
</gene>
<dbReference type="GO" id="GO:0032259">
    <property type="term" value="P:methylation"/>
    <property type="evidence" value="ECO:0007669"/>
    <property type="project" value="UniProtKB-KW"/>
</dbReference>